<dbReference type="InterPro" id="IPR009081">
    <property type="entry name" value="PP-bd_ACP"/>
</dbReference>
<dbReference type="Pfam" id="PF00550">
    <property type="entry name" value="PP-binding"/>
    <property type="match status" value="1"/>
</dbReference>
<dbReference type="InterPro" id="IPR045851">
    <property type="entry name" value="AMP-bd_C_sf"/>
</dbReference>
<evidence type="ECO:0000259" key="4">
    <source>
        <dbReference type="PROSITE" id="PS50075"/>
    </source>
</evidence>
<evidence type="ECO:0000313" key="5">
    <source>
        <dbReference type="EMBL" id="SDZ47067.1"/>
    </source>
</evidence>
<keyword evidence="3" id="KW-0597">Phosphoprotein</keyword>
<dbReference type="PROSITE" id="PS50075">
    <property type="entry name" value="CARRIER"/>
    <property type="match status" value="1"/>
</dbReference>
<evidence type="ECO:0000313" key="6">
    <source>
        <dbReference type="Proteomes" id="UP000199632"/>
    </source>
</evidence>
<keyword evidence="2" id="KW-0596">Phosphopantetheine</keyword>
<dbReference type="InterPro" id="IPR000873">
    <property type="entry name" value="AMP-dep_synth/lig_dom"/>
</dbReference>
<dbReference type="SUPFAM" id="SSF56801">
    <property type="entry name" value="Acetyl-CoA synthetase-like"/>
    <property type="match status" value="1"/>
</dbReference>
<sequence length="597" mass="63536">MVIDVAEGSPGQDTIHALVARQGLIRPEAPAITVGDKTVTYAELDARADRLAAALHERGVGRETRVAVALPRGADMLVAFLAVLKAGAAYVPLDPHYPEQRRAFILADADVRLVLTDRAGPGVTGPGVEPLCVDDLEERPLNGFRPASGDPAGAAYVVYTSGSTGVPKGVVVEHASVLNLIEDESRIAVQPGQTVAHLAPAAFDASIYELWGTLCRGGRVVVLDPQVSIAELGAQLRRFRPDWLFLTTGLFHLLAQHDLAALDSVGCLLTGGDVLSPAHIRNAAATSCRVYAAYGPTENTVYSSLHRITAPDEPLSAVPIGTALAGRAMYVLGPDLRPLPAGEVGELYLGGLGVARGYHGRAGLTAERFVADPFSPVAGRRMYRTGDLGLVRPDGAVDFRGRVDRQVKVRGFRVELGEIESTLQSNADVGSAVVVAVGDGGAEKRLAAYVVPGPDRKVTVTALRDWLGERVPAYLVPATFVVLKELPLDPNGKPDRNLLPEPFLARAELGFLPPFEAATTETEQILADAWADVLELDRVGLDDDFFLLGGDSLRSVSMLERLRRYGIELDAGQFFAHPTVRELAEAVDAAPVPTRIG</sequence>
<reference evidence="6" key="1">
    <citation type="submission" date="2016-10" db="EMBL/GenBank/DDBJ databases">
        <authorList>
            <person name="Varghese N."/>
            <person name="Submissions S."/>
        </authorList>
    </citation>
    <scope>NUCLEOTIDE SEQUENCE [LARGE SCALE GENOMIC DNA]</scope>
    <source>
        <strain evidence="6">DSM 44718</strain>
    </source>
</reference>
<dbReference type="Pfam" id="PF00501">
    <property type="entry name" value="AMP-binding"/>
    <property type="match status" value="1"/>
</dbReference>
<dbReference type="FunFam" id="1.10.1200.10:FF:000005">
    <property type="entry name" value="Nonribosomal peptide synthetase 1"/>
    <property type="match status" value="1"/>
</dbReference>
<name>A0A1H3TAU1_9ACTN</name>
<dbReference type="SUPFAM" id="SSF47336">
    <property type="entry name" value="ACP-like"/>
    <property type="match status" value="1"/>
</dbReference>
<dbReference type="Gene3D" id="1.10.1200.10">
    <property type="entry name" value="ACP-like"/>
    <property type="match status" value="1"/>
</dbReference>
<dbReference type="GO" id="GO:0044550">
    <property type="term" value="P:secondary metabolite biosynthetic process"/>
    <property type="evidence" value="ECO:0007669"/>
    <property type="project" value="TreeGrafter"/>
</dbReference>
<dbReference type="PANTHER" id="PTHR45527">
    <property type="entry name" value="NONRIBOSOMAL PEPTIDE SYNTHETASE"/>
    <property type="match status" value="1"/>
</dbReference>
<dbReference type="Gene3D" id="3.40.50.980">
    <property type="match status" value="2"/>
</dbReference>
<dbReference type="FunFam" id="3.40.50.980:FF:000001">
    <property type="entry name" value="Non-ribosomal peptide synthetase"/>
    <property type="match status" value="1"/>
</dbReference>
<keyword evidence="6" id="KW-1185">Reference proteome</keyword>
<gene>
    <name evidence="5" type="ORF">SAMN05421684_5398</name>
</gene>
<dbReference type="FunFam" id="3.40.50.12780:FF:000012">
    <property type="entry name" value="Non-ribosomal peptide synthetase"/>
    <property type="match status" value="1"/>
</dbReference>
<dbReference type="Gene3D" id="2.30.38.10">
    <property type="entry name" value="Luciferase, Domain 3"/>
    <property type="match status" value="1"/>
</dbReference>
<dbReference type="STRING" id="137265.SAMN05421684_5398"/>
<dbReference type="InterPro" id="IPR036736">
    <property type="entry name" value="ACP-like_sf"/>
</dbReference>
<evidence type="ECO:0000256" key="3">
    <source>
        <dbReference type="ARBA" id="ARBA00022553"/>
    </source>
</evidence>
<dbReference type="Pfam" id="PF13193">
    <property type="entry name" value="AMP-binding_C"/>
    <property type="match status" value="1"/>
</dbReference>
<dbReference type="PROSITE" id="PS00455">
    <property type="entry name" value="AMP_BINDING"/>
    <property type="match status" value="1"/>
</dbReference>
<feature type="domain" description="Carrier" evidence="4">
    <location>
        <begin position="517"/>
        <end position="591"/>
    </location>
</feature>
<dbReference type="Gene3D" id="3.30.300.30">
    <property type="match status" value="1"/>
</dbReference>
<dbReference type="GO" id="GO:0031177">
    <property type="term" value="F:phosphopantetheine binding"/>
    <property type="evidence" value="ECO:0007669"/>
    <property type="project" value="InterPro"/>
</dbReference>
<evidence type="ECO:0000256" key="2">
    <source>
        <dbReference type="ARBA" id="ARBA00022450"/>
    </source>
</evidence>
<dbReference type="AlphaFoldDB" id="A0A1H3TAU1"/>
<dbReference type="InterPro" id="IPR020845">
    <property type="entry name" value="AMP-binding_CS"/>
</dbReference>
<dbReference type="CDD" id="cd05930">
    <property type="entry name" value="A_NRPS"/>
    <property type="match status" value="1"/>
</dbReference>
<dbReference type="SMART" id="SM00823">
    <property type="entry name" value="PKS_PP"/>
    <property type="match status" value="1"/>
</dbReference>
<dbReference type="EMBL" id="FNQB01000003">
    <property type="protein sequence ID" value="SDZ47067.1"/>
    <property type="molecule type" value="Genomic_DNA"/>
</dbReference>
<accession>A0A1H3TAU1</accession>
<dbReference type="InterPro" id="IPR020806">
    <property type="entry name" value="PKS_PP-bd"/>
</dbReference>
<dbReference type="InterPro" id="IPR010071">
    <property type="entry name" value="AA_adenyl_dom"/>
</dbReference>
<dbReference type="GO" id="GO:0043041">
    <property type="term" value="P:amino acid activation for nonribosomal peptide biosynthetic process"/>
    <property type="evidence" value="ECO:0007669"/>
    <property type="project" value="TreeGrafter"/>
</dbReference>
<dbReference type="NCBIfam" id="TIGR01733">
    <property type="entry name" value="AA-adenyl-dom"/>
    <property type="match status" value="1"/>
</dbReference>
<evidence type="ECO:0000256" key="1">
    <source>
        <dbReference type="ARBA" id="ARBA00001957"/>
    </source>
</evidence>
<dbReference type="InterPro" id="IPR025110">
    <property type="entry name" value="AMP-bd_C"/>
</dbReference>
<dbReference type="Proteomes" id="UP000199632">
    <property type="component" value="Unassembled WGS sequence"/>
</dbReference>
<proteinExistence type="predicted"/>
<comment type="cofactor">
    <cofactor evidence="1">
        <name>pantetheine 4'-phosphate</name>
        <dbReference type="ChEBI" id="CHEBI:47942"/>
    </cofactor>
</comment>
<dbReference type="PANTHER" id="PTHR45527:SF1">
    <property type="entry name" value="FATTY ACID SYNTHASE"/>
    <property type="match status" value="1"/>
</dbReference>
<organism evidence="5 6">
    <name type="scientific">Asanoa ishikariensis</name>
    <dbReference type="NCBI Taxonomy" id="137265"/>
    <lineage>
        <taxon>Bacteria</taxon>
        <taxon>Bacillati</taxon>
        <taxon>Actinomycetota</taxon>
        <taxon>Actinomycetes</taxon>
        <taxon>Micromonosporales</taxon>
        <taxon>Micromonosporaceae</taxon>
        <taxon>Asanoa</taxon>
    </lineage>
</organism>
<dbReference type="GO" id="GO:0005737">
    <property type="term" value="C:cytoplasm"/>
    <property type="evidence" value="ECO:0007669"/>
    <property type="project" value="TreeGrafter"/>
</dbReference>
<protein>
    <submittedName>
        <fullName evidence="5">Amino acid adenylation domain-containing protein</fullName>
    </submittedName>
</protein>